<dbReference type="GO" id="GO:0004722">
    <property type="term" value="F:protein serine/threonine phosphatase activity"/>
    <property type="evidence" value="ECO:0007669"/>
    <property type="project" value="TreeGrafter"/>
</dbReference>
<feature type="domain" description="Serine/threonine specific protein phosphatases" evidence="1">
    <location>
        <begin position="94"/>
        <end position="99"/>
    </location>
</feature>
<dbReference type="Proteomes" id="UP000007485">
    <property type="component" value="Chromosome"/>
</dbReference>
<dbReference type="OrthoDB" id="303721at2157"/>
<dbReference type="Pfam" id="PF00149">
    <property type="entry name" value="Metallophos"/>
    <property type="match status" value="1"/>
</dbReference>
<dbReference type="KEGG" id="vmo:VMUT_0109"/>
<dbReference type="HOGENOM" id="CLU_004962_0_10_2"/>
<dbReference type="InterPro" id="IPR006186">
    <property type="entry name" value="Ser/Thr-sp_prot-phosphatase"/>
</dbReference>
<dbReference type="InterPro" id="IPR050341">
    <property type="entry name" value="PP1_catalytic_subunit"/>
</dbReference>
<dbReference type="SUPFAM" id="SSF56300">
    <property type="entry name" value="Metallo-dependent phosphatases"/>
    <property type="match status" value="1"/>
</dbReference>
<protein>
    <submittedName>
        <fullName evidence="2">Metallophosphoesterase</fullName>
    </submittedName>
</protein>
<accession>F0QSH4</accession>
<dbReference type="AlphaFoldDB" id="F0QSH4"/>
<reference evidence="2 3" key="1">
    <citation type="journal article" date="2011" name="J. Bacteriol.">
        <title>Complete genome sequence of 'Vulcanisaeta moutnovskia' strain 768-28, a novel member of the hyperthermophilic crenarchaeal genus vulcanisaeta.</title>
        <authorList>
            <person name="Gumerov V.M."/>
            <person name="Mardanov A.V."/>
            <person name="Beletsky A.V."/>
            <person name="Prokofeva M.I."/>
            <person name="Bonch-Osmolovskaya E.A."/>
            <person name="Ravin N.V."/>
            <person name="Skryabin K.G."/>
        </authorList>
    </citation>
    <scope>NUCLEOTIDE SEQUENCE [LARGE SCALE GENOMIC DNA]</scope>
    <source>
        <strain evidence="2 3">768-28</strain>
    </source>
</reference>
<evidence type="ECO:0000313" key="3">
    <source>
        <dbReference type="Proteomes" id="UP000007485"/>
    </source>
</evidence>
<dbReference type="PRINTS" id="PR00114">
    <property type="entry name" value="STPHPHTASE"/>
</dbReference>
<dbReference type="PANTHER" id="PTHR11668">
    <property type="entry name" value="SERINE/THREONINE PROTEIN PHOSPHATASE"/>
    <property type="match status" value="1"/>
</dbReference>
<evidence type="ECO:0000313" key="2">
    <source>
        <dbReference type="EMBL" id="ADY00325.1"/>
    </source>
</evidence>
<dbReference type="InterPro" id="IPR029052">
    <property type="entry name" value="Metallo-depent_PP-like"/>
</dbReference>
<sequence>MDPLVIKEFLKENLNRIYDEFSTHESLLRITTSKAIIIGDLHGDFDTLLRVMDRFSPDKWTYIMLGDYVDRGEHQIETLYLALKLFLEHRAILLRGNHESPLTNYEYGFYMELLRKFSPRDGDSIYDRLKDVFSQMPISAVLNDKYFLVHGGLPINNVSIDSIAKLPKPDEIPSNEITFQLLWNDPSDDVKYYEQNIIRGPGTYVFGPVLTENFLNNSGLKMVIRGHEYTPQGYKWNHGNKVLTIFTSRAGPYNGTKPHMVLIDGGSLSIIDVSS</sequence>
<evidence type="ECO:0000259" key="1">
    <source>
        <dbReference type="PROSITE" id="PS00125"/>
    </source>
</evidence>
<keyword evidence="3" id="KW-1185">Reference proteome</keyword>
<dbReference type="PANTHER" id="PTHR11668:SF496">
    <property type="entry name" value="SERINE_THREONINE-PROTEIN PHOSPHATASE"/>
    <property type="match status" value="1"/>
</dbReference>
<dbReference type="STRING" id="985053.VMUT_0109"/>
<dbReference type="GeneID" id="10287761"/>
<dbReference type="PROSITE" id="PS00125">
    <property type="entry name" value="SER_THR_PHOSPHATASE"/>
    <property type="match status" value="1"/>
</dbReference>
<dbReference type="eggNOG" id="arCOG01143">
    <property type="taxonomic scope" value="Archaea"/>
</dbReference>
<dbReference type="SMART" id="SM00156">
    <property type="entry name" value="PP2Ac"/>
    <property type="match status" value="1"/>
</dbReference>
<name>F0QSH4_VULM7</name>
<organism evidence="2 3">
    <name type="scientific">Vulcanisaeta moutnovskia (strain 768-28)</name>
    <dbReference type="NCBI Taxonomy" id="985053"/>
    <lineage>
        <taxon>Archaea</taxon>
        <taxon>Thermoproteota</taxon>
        <taxon>Thermoprotei</taxon>
        <taxon>Thermoproteales</taxon>
        <taxon>Thermoproteaceae</taxon>
        <taxon>Vulcanisaeta</taxon>
    </lineage>
</organism>
<dbReference type="Gene3D" id="3.60.21.10">
    <property type="match status" value="1"/>
</dbReference>
<gene>
    <name evidence="2" type="ordered locus">VMUT_0109</name>
</gene>
<dbReference type="InterPro" id="IPR004843">
    <property type="entry name" value="Calcineurin-like_PHP"/>
</dbReference>
<dbReference type="CDD" id="cd00144">
    <property type="entry name" value="MPP_PPP_family"/>
    <property type="match status" value="1"/>
</dbReference>
<dbReference type="RefSeq" id="WP_013603489.1">
    <property type="nucleotide sequence ID" value="NC_015151.1"/>
</dbReference>
<dbReference type="EMBL" id="CP002529">
    <property type="protein sequence ID" value="ADY00325.1"/>
    <property type="molecule type" value="Genomic_DNA"/>
</dbReference>
<dbReference type="GO" id="GO:0005737">
    <property type="term" value="C:cytoplasm"/>
    <property type="evidence" value="ECO:0007669"/>
    <property type="project" value="TreeGrafter"/>
</dbReference>
<proteinExistence type="predicted"/>